<feature type="transmembrane region" description="Helical" evidence="5">
    <location>
        <begin position="157"/>
        <end position="177"/>
    </location>
</feature>
<protein>
    <recommendedName>
        <fullName evidence="6">Major facilitator superfamily (MFS) profile domain-containing protein</fullName>
    </recommendedName>
</protein>
<comment type="caution">
    <text evidence="7">The sequence shown here is derived from an EMBL/GenBank/DDBJ whole genome shotgun (WGS) entry which is preliminary data.</text>
</comment>
<evidence type="ECO:0000313" key="8">
    <source>
        <dbReference type="Proteomes" id="UP001430848"/>
    </source>
</evidence>
<dbReference type="Gene3D" id="1.20.1250.20">
    <property type="entry name" value="MFS general substrate transporter like domains"/>
    <property type="match status" value="1"/>
</dbReference>
<dbReference type="PROSITE" id="PS50850">
    <property type="entry name" value="MFS"/>
    <property type="match status" value="1"/>
</dbReference>
<feature type="transmembrane region" description="Helical" evidence="5">
    <location>
        <begin position="227"/>
        <end position="246"/>
    </location>
</feature>
<dbReference type="InterPro" id="IPR036259">
    <property type="entry name" value="MFS_trans_sf"/>
</dbReference>
<evidence type="ECO:0000256" key="2">
    <source>
        <dbReference type="ARBA" id="ARBA00022692"/>
    </source>
</evidence>
<gene>
    <name evidence="7" type="ORF">SLS63_006080</name>
</gene>
<dbReference type="PANTHER" id="PTHR23501">
    <property type="entry name" value="MAJOR FACILITATOR SUPERFAMILY"/>
    <property type="match status" value="1"/>
</dbReference>
<dbReference type="EMBL" id="JAKNSF020000028">
    <property type="protein sequence ID" value="KAK7729699.1"/>
    <property type="molecule type" value="Genomic_DNA"/>
</dbReference>
<evidence type="ECO:0000256" key="4">
    <source>
        <dbReference type="ARBA" id="ARBA00023136"/>
    </source>
</evidence>
<keyword evidence="8" id="KW-1185">Reference proteome</keyword>
<keyword evidence="3 5" id="KW-1133">Transmembrane helix</keyword>
<evidence type="ECO:0000256" key="5">
    <source>
        <dbReference type="SAM" id="Phobius"/>
    </source>
</evidence>
<feature type="transmembrane region" description="Helical" evidence="5">
    <location>
        <begin position="329"/>
        <end position="348"/>
    </location>
</feature>
<keyword evidence="4 5" id="KW-0472">Membrane</keyword>
<name>A0ABR1P9P1_DIAER</name>
<feature type="transmembrane region" description="Helical" evidence="5">
    <location>
        <begin position="127"/>
        <end position="145"/>
    </location>
</feature>
<organism evidence="7 8">
    <name type="scientific">Diaporthe eres</name>
    <name type="common">Phomopsis oblonga</name>
    <dbReference type="NCBI Taxonomy" id="83184"/>
    <lineage>
        <taxon>Eukaryota</taxon>
        <taxon>Fungi</taxon>
        <taxon>Dikarya</taxon>
        <taxon>Ascomycota</taxon>
        <taxon>Pezizomycotina</taxon>
        <taxon>Sordariomycetes</taxon>
        <taxon>Sordariomycetidae</taxon>
        <taxon>Diaporthales</taxon>
        <taxon>Diaporthaceae</taxon>
        <taxon>Diaporthe</taxon>
        <taxon>Diaporthe eres species complex</taxon>
    </lineage>
</organism>
<sequence>MPFTATEVELGWRPSRAFMFAFGSLIVVSVCVSLEAACLALALPTIASELKGSSIEAFWTGSSFLLASAVSQPIFASFSILFGRKLAQNFTVLLAGRTIMGIGGGGIITLAETTVTDLVPLRYRAKYLGYLGSAWAAGMVSGPLLGAVLVEKATWRWIFWIMLPFVVLGFLAITFYLNQTPVPGNVIPKLRRFDWIGATALTGSLVCFLIGLSWGGVQYAWSDWQTWFPMVQGAEGIIFTMVYEFMLAKEPIVIPTIFNNRSMVICFLLAMAHGAVVWCLLYFLVIYYEAVKFYGTISTALSAMPESITIVASGIIAGLLATKTGEYRTFIRLGWAITVFGFVLLSLLDQNTSVFGWILLNIPIGISTGVLFTTVPVAIQAAGRPEDAGPAASFFSFCRSLGQAIGVSVGGTILQNRFRAVAVGMQTIGPLADEFSHQIEGLIAFLKSLPATSAMRDELVQAYSESLQSLWYYVAGFSAVTLVLSFFVKKYTLDQAWRTDQALIEKMEKKSRV</sequence>
<dbReference type="InterPro" id="IPR020846">
    <property type="entry name" value="MFS_dom"/>
</dbReference>
<feature type="transmembrane region" description="Helical" evidence="5">
    <location>
        <begin position="354"/>
        <end position="379"/>
    </location>
</feature>
<evidence type="ECO:0000259" key="6">
    <source>
        <dbReference type="PROSITE" id="PS50850"/>
    </source>
</evidence>
<accession>A0ABR1P9P1</accession>
<feature type="transmembrane region" description="Helical" evidence="5">
    <location>
        <begin position="198"/>
        <end position="221"/>
    </location>
</feature>
<feature type="transmembrane region" description="Helical" evidence="5">
    <location>
        <begin position="300"/>
        <end position="322"/>
    </location>
</feature>
<dbReference type="Proteomes" id="UP001430848">
    <property type="component" value="Unassembled WGS sequence"/>
</dbReference>
<dbReference type="PANTHER" id="PTHR23501:SF59">
    <property type="entry name" value="MAJOR FACILITATOR SUPERFAMILY (MFS) PROFILE DOMAIN-CONTAINING PROTEIN-RELATED"/>
    <property type="match status" value="1"/>
</dbReference>
<evidence type="ECO:0000313" key="7">
    <source>
        <dbReference type="EMBL" id="KAK7729699.1"/>
    </source>
</evidence>
<feature type="transmembrane region" description="Helical" evidence="5">
    <location>
        <begin position="20"/>
        <end position="43"/>
    </location>
</feature>
<evidence type="ECO:0000256" key="3">
    <source>
        <dbReference type="ARBA" id="ARBA00022989"/>
    </source>
</evidence>
<feature type="transmembrane region" description="Helical" evidence="5">
    <location>
        <begin position="267"/>
        <end position="288"/>
    </location>
</feature>
<keyword evidence="2 5" id="KW-0812">Transmembrane</keyword>
<feature type="domain" description="Major facilitator superfamily (MFS) profile" evidence="6">
    <location>
        <begin position="1"/>
        <end position="493"/>
    </location>
</feature>
<feature type="transmembrane region" description="Helical" evidence="5">
    <location>
        <begin position="470"/>
        <end position="488"/>
    </location>
</feature>
<dbReference type="SUPFAM" id="SSF103473">
    <property type="entry name" value="MFS general substrate transporter"/>
    <property type="match status" value="1"/>
</dbReference>
<dbReference type="InterPro" id="IPR011701">
    <property type="entry name" value="MFS"/>
</dbReference>
<comment type="subcellular location">
    <subcellularLocation>
        <location evidence="1">Membrane</location>
        <topology evidence="1">Multi-pass membrane protein</topology>
    </subcellularLocation>
</comment>
<feature type="transmembrane region" description="Helical" evidence="5">
    <location>
        <begin position="64"/>
        <end position="82"/>
    </location>
</feature>
<feature type="transmembrane region" description="Helical" evidence="5">
    <location>
        <begin position="94"/>
        <end position="115"/>
    </location>
</feature>
<dbReference type="Pfam" id="PF07690">
    <property type="entry name" value="MFS_1"/>
    <property type="match status" value="1"/>
</dbReference>
<evidence type="ECO:0000256" key="1">
    <source>
        <dbReference type="ARBA" id="ARBA00004141"/>
    </source>
</evidence>
<reference evidence="7 8" key="1">
    <citation type="submission" date="2024-02" db="EMBL/GenBank/DDBJ databases">
        <title>De novo assembly and annotation of 12 fungi associated with fruit tree decline syndrome in Ontario, Canada.</title>
        <authorList>
            <person name="Sulman M."/>
            <person name="Ellouze W."/>
            <person name="Ilyukhin E."/>
        </authorList>
    </citation>
    <scope>NUCLEOTIDE SEQUENCE [LARGE SCALE GENOMIC DNA]</scope>
    <source>
        <strain evidence="7 8">M169</strain>
    </source>
</reference>
<proteinExistence type="predicted"/>